<dbReference type="RefSeq" id="WP_161707537.1">
    <property type="nucleotide sequence ID" value="NZ_JAABLQ010000001.1"/>
</dbReference>
<dbReference type="AlphaFoldDB" id="A0A7X5J7J1"/>
<dbReference type="InterPro" id="IPR020269">
    <property type="entry name" value="Phage_Mu_Releasin"/>
</dbReference>
<sequence>MTPSEISQYLGLVLAVIALLGHAKGYFSSGEKALSGRVEKMASTQDSHERRIQWIEGELKHLPDRDAQHRMELQLTEMKGMFAAMDERLRPIVAISERMHELMLEQAKK</sequence>
<keyword evidence="2" id="KW-1185">Reference proteome</keyword>
<evidence type="ECO:0000313" key="2">
    <source>
        <dbReference type="Proteomes" id="UP000586722"/>
    </source>
</evidence>
<comment type="caution">
    <text evidence="1">The sequence shown here is derived from an EMBL/GenBank/DDBJ whole genome shotgun (WGS) entry which is preliminary data.</text>
</comment>
<organism evidence="1 2">
    <name type="scientific">Pannonibacter tanglangensis</name>
    <dbReference type="NCBI Taxonomy" id="2750084"/>
    <lineage>
        <taxon>Bacteria</taxon>
        <taxon>Pseudomonadati</taxon>
        <taxon>Pseudomonadota</taxon>
        <taxon>Alphaproteobacteria</taxon>
        <taxon>Hyphomicrobiales</taxon>
        <taxon>Stappiaceae</taxon>
        <taxon>Pannonibacter</taxon>
    </lineage>
</organism>
<dbReference type="EMBL" id="JAABLQ010000001">
    <property type="protein sequence ID" value="NBN76797.1"/>
    <property type="molecule type" value="Genomic_DNA"/>
</dbReference>
<name>A0A7X5J7J1_9HYPH</name>
<evidence type="ECO:0000313" key="1">
    <source>
        <dbReference type="EMBL" id="NBN76797.1"/>
    </source>
</evidence>
<accession>A0A7X5J7J1</accession>
<proteinExistence type="predicted"/>
<reference evidence="2" key="1">
    <citation type="submission" date="2020-01" db="EMBL/GenBank/DDBJ databases">
        <authorList>
            <person name="Fang Y."/>
            <person name="Sun R."/>
            <person name="Nie L."/>
            <person name="He J."/>
            <person name="Hao L."/>
            <person name="Wang L."/>
            <person name="Su S."/>
            <person name="Lv E."/>
            <person name="Zhang Z."/>
            <person name="Xie R."/>
            <person name="Liu H."/>
        </authorList>
    </citation>
    <scope>NUCLEOTIDE SEQUENCE [LARGE SCALE GENOMIC DNA]</scope>
    <source>
        <strain evidence="2">XCT-53</strain>
    </source>
</reference>
<protein>
    <submittedName>
        <fullName evidence="1">DUF2730 family protein</fullName>
    </submittedName>
</protein>
<dbReference type="Proteomes" id="UP000586722">
    <property type="component" value="Unassembled WGS sequence"/>
</dbReference>
<dbReference type="Pfam" id="PF10805">
    <property type="entry name" value="DUF2730"/>
    <property type="match status" value="1"/>
</dbReference>
<gene>
    <name evidence="1" type="ORF">GWI72_00780</name>
</gene>